<organism evidence="2 3">
    <name type="scientific">Heracleum sosnowskyi</name>
    <dbReference type="NCBI Taxonomy" id="360622"/>
    <lineage>
        <taxon>Eukaryota</taxon>
        <taxon>Viridiplantae</taxon>
        <taxon>Streptophyta</taxon>
        <taxon>Embryophyta</taxon>
        <taxon>Tracheophyta</taxon>
        <taxon>Spermatophyta</taxon>
        <taxon>Magnoliopsida</taxon>
        <taxon>eudicotyledons</taxon>
        <taxon>Gunneridae</taxon>
        <taxon>Pentapetalae</taxon>
        <taxon>asterids</taxon>
        <taxon>campanulids</taxon>
        <taxon>Apiales</taxon>
        <taxon>Apiaceae</taxon>
        <taxon>Apioideae</taxon>
        <taxon>apioid superclade</taxon>
        <taxon>Tordylieae</taxon>
        <taxon>Tordyliinae</taxon>
        <taxon>Heracleum</taxon>
    </lineage>
</organism>
<sequence>MLPNTSDLSAVFVYFEYPLCTLTFALRYMNSFVRELPVVVEYKKAEINYVRYCLAPKIEEGDKSANYVQPAQSSTSTAASKNRPSGNGRLKLLVAKDMLFWFFSMMKQCERCSVECAS</sequence>
<feature type="region of interest" description="Disordered" evidence="1">
    <location>
        <begin position="67"/>
        <end position="87"/>
    </location>
</feature>
<dbReference type="InterPro" id="IPR046938">
    <property type="entry name" value="DNA_clamp_sf"/>
</dbReference>
<dbReference type="AlphaFoldDB" id="A0AAD8MCI2"/>
<name>A0AAD8MCI2_9APIA</name>
<dbReference type="SUPFAM" id="SSF55979">
    <property type="entry name" value="DNA clamp"/>
    <property type="match status" value="1"/>
</dbReference>
<proteinExistence type="predicted"/>
<reference evidence="2" key="2">
    <citation type="submission" date="2023-05" db="EMBL/GenBank/DDBJ databases">
        <authorList>
            <person name="Schelkunov M.I."/>
        </authorList>
    </citation>
    <scope>NUCLEOTIDE SEQUENCE</scope>
    <source>
        <strain evidence="2">Hsosn_3</strain>
        <tissue evidence="2">Leaf</tissue>
    </source>
</reference>
<protein>
    <submittedName>
        <fullName evidence="2">Uncharacterized protein</fullName>
    </submittedName>
</protein>
<dbReference type="EMBL" id="JAUIZM010000009">
    <property type="protein sequence ID" value="KAK1367233.1"/>
    <property type="molecule type" value="Genomic_DNA"/>
</dbReference>
<evidence type="ECO:0000313" key="2">
    <source>
        <dbReference type="EMBL" id="KAK1367233.1"/>
    </source>
</evidence>
<gene>
    <name evidence="2" type="ORF">POM88_042794</name>
</gene>
<evidence type="ECO:0000256" key="1">
    <source>
        <dbReference type="SAM" id="MobiDB-lite"/>
    </source>
</evidence>
<comment type="caution">
    <text evidence="2">The sequence shown here is derived from an EMBL/GenBank/DDBJ whole genome shotgun (WGS) entry which is preliminary data.</text>
</comment>
<keyword evidence="3" id="KW-1185">Reference proteome</keyword>
<accession>A0AAD8MCI2</accession>
<dbReference type="Gene3D" id="3.70.10.10">
    <property type="match status" value="1"/>
</dbReference>
<dbReference type="Proteomes" id="UP001237642">
    <property type="component" value="Unassembled WGS sequence"/>
</dbReference>
<reference evidence="2" key="1">
    <citation type="submission" date="2023-02" db="EMBL/GenBank/DDBJ databases">
        <title>Genome of toxic invasive species Heracleum sosnowskyi carries increased number of genes despite the absence of recent whole-genome duplications.</title>
        <authorList>
            <person name="Schelkunov M."/>
            <person name="Shtratnikova V."/>
            <person name="Makarenko M."/>
            <person name="Klepikova A."/>
            <person name="Omelchenko D."/>
            <person name="Novikova G."/>
            <person name="Obukhova E."/>
            <person name="Bogdanov V."/>
            <person name="Penin A."/>
            <person name="Logacheva M."/>
        </authorList>
    </citation>
    <scope>NUCLEOTIDE SEQUENCE</scope>
    <source>
        <strain evidence="2">Hsosn_3</strain>
        <tissue evidence="2">Leaf</tissue>
    </source>
</reference>
<evidence type="ECO:0000313" key="3">
    <source>
        <dbReference type="Proteomes" id="UP001237642"/>
    </source>
</evidence>